<dbReference type="OMA" id="DYNSTFE"/>
<keyword evidence="3" id="KW-1185">Reference proteome</keyword>
<keyword evidence="1" id="KW-0732">Signal</keyword>
<reference evidence="2" key="3">
    <citation type="submission" date="2025-08" db="UniProtKB">
        <authorList>
            <consortium name="Ensembl"/>
        </authorList>
    </citation>
    <scope>IDENTIFICATION</scope>
</reference>
<dbReference type="AlphaFoldDB" id="A0A3P8YJW3"/>
<reference evidence="3" key="1">
    <citation type="journal article" date="2014" name="PLoS ONE">
        <title>The genome and linkage map of the northern pike (Esox lucius): conserved synteny revealed between the salmonid sister group and the Neoteleostei.</title>
        <authorList>
            <person name="Rondeau E.B."/>
            <person name="Minkley D.R."/>
            <person name="Leong J.S."/>
            <person name="Messmer A.M."/>
            <person name="Jantzen J.R."/>
            <person name="von Schalburg K.R."/>
            <person name="Lemon C."/>
            <person name="Bird N.H."/>
            <person name="Koop B.F."/>
        </authorList>
    </citation>
    <scope>NUCLEOTIDE SEQUENCE</scope>
</reference>
<protein>
    <submittedName>
        <fullName evidence="2">Uncharacterized protein</fullName>
    </submittedName>
</protein>
<dbReference type="InParanoid" id="A0A3P8YJW3"/>
<name>A0A3P8YJW3_ESOLU</name>
<accession>A0A3P8YJW3</accession>
<reference evidence="2" key="4">
    <citation type="submission" date="2025-09" db="UniProtKB">
        <authorList>
            <consortium name="Ensembl"/>
        </authorList>
    </citation>
    <scope>IDENTIFICATION</scope>
</reference>
<dbReference type="Proteomes" id="UP000265140">
    <property type="component" value="Chromosome 10"/>
</dbReference>
<dbReference type="FunCoup" id="A0A3P8YJW3">
    <property type="interactions" value="6"/>
</dbReference>
<feature type="chain" id="PRO_5018255424" evidence="1">
    <location>
        <begin position="26"/>
        <end position="117"/>
    </location>
</feature>
<organism evidence="2 3">
    <name type="scientific">Esox lucius</name>
    <name type="common">Northern pike</name>
    <dbReference type="NCBI Taxonomy" id="8010"/>
    <lineage>
        <taxon>Eukaryota</taxon>
        <taxon>Metazoa</taxon>
        <taxon>Chordata</taxon>
        <taxon>Craniata</taxon>
        <taxon>Vertebrata</taxon>
        <taxon>Euteleostomi</taxon>
        <taxon>Actinopterygii</taxon>
        <taxon>Neopterygii</taxon>
        <taxon>Teleostei</taxon>
        <taxon>Protacanthopterygii</taxon>
        <taxon>Esociformes</taxon>
        <taxon>Esocidae</taxon>
        <taxon>Esox</taxon>
    </lineage>
</organism>
<dbReference type="Bgee" id="ENSELUG00000016629">
    <property type="expression patterns" value="Expressed in spleen and 13 other cell types or tissues"/>
</dbReference>
<dbReference type="Ensembl" id="ENSELUT00000026340.3">
    <property type="protein sequence ID" value="ENSELUP00000016884.1"/>
    <property type="gene ID" value="ENSELUG00000016629.3"/>
</dbReference>
<reference evidence="2" key="2">
    <citation type="submission" date="2020-02" db="EMBL/GenBank/DDBJ databases">
        <title>Esox lucius (northern pike) genome, fEsoLuc1, primary haplotype.</title>
        <authorList>
            <person name="Myers G."/>
            <person name="Karagic N."/>
            <person name="Meyer A."/>
            <person name="Pippel M."/>
            <person name="Reichard M."/>
            <person name="Winkler S."/>
            <person name="Tracey A."/>
            <person name="Sims Y."/>
            <person name="Howe K."/>
            <person name="Rhie A."/>
            <person name="Formenti G."/>
            <person name="Durbin R."/>
            <person name="Fedrigo O."/>
            <person name="Jarvis E.D."/>
        </authorList>
    </citation>
    <scope>NUCLEOTIDE SEQUENCE [LARGE SCALE GENOMIC DNA]</scope>
</reference>
<feature type="signal peptide" evidence="1">
    <location>
        <begin position="1"/>
        <end position="25"/>
    </location>
</feature>
<proteinExistence type="predicted"/>
<evidence type="ECO:0000313" key="2">
    <source>
        <dbReference type="Ensembl" id="ENSELUP00000016884.1"/>
    </source>
</evidence>
<dbReference type="GeneTree" id="ENSGT00740000116913"/>
<evidence type="ECO:0000313" key="3">
    <source>
        <dbReference type="Proteomes" id="UP000265140"/>
    </source>
</evidence>
<evidence type="ECO:0000256" key="1">
    <source>
        <dbReference type="SAM" id="SignalP"/>
    </source>
</evidence>
<sequence>MHRLNQRCLLSLLTGVLLLVPICWGEYRDNYDYSETTGTPDYDYNSTFEYNFYSNVSTDELEQFLSNNDIGENTAEDEITTVSTTDSTTVSAKGSRITPPCFLLTLGLTVHQLGQLL</sequence>